<keyword evidence="3" id="KW-1185">Reference proteome</keyword>
<reference evidence="2 3" key="1">
    <citation type="journal article" date="2019" name="Int. J. Syst. Evol. Microbiol.">
        <title>The Global Catalogue of Microorganisms (GCM) 10K type strain sequencing project: providing services to taxonomists for standard genome sequencing and annotation.</title>
        <authorList>
            <consortium name="The Broad Institute Genomics Platform"/>
            <consortium name="The Broad Institute Genome Sequencing Center for Infectious Disease"/>
            <person name="Wu L."/>
            <person name="Ma J."/>
        </authorList>
    </citation>
    <scope>NUCLEOTIDE SEQUENCE [LARGE SCALE GENOMIC DNA]</scope>
    <source>
        <strain evidence="2 3">JCM 4565</strain>
    </source>
</reference>
<feature type="region of interest" description="Disordered" evidence="1">
    <location>
        <begin position="173"/>
        <end position="194"/>
    </location>
</feature>
<dbReference type="RefSeq" id="WP_344122314.1">
    <property type="nucleotide sequence ID" value="NZ_BAAABW010000028.1"/>
</dbReference>
<gene>
    <name evidence="2" type="ORF">GCM10010319_56970</name>
</gene>
<dbReference type="Proteomes" id="UP001500063">
    <property type="component" value="Unassembled WGS sequence"/>
</dbReference>
<sequence length="471" mass="53658">MHRWPPLNERQLALLGQLANSAEPGASWDPGEWRSAYALRDRGLAIIKRSGGEVQAQVTEAGTFYIQHGHHPDDPAHSGDEKLVKEEGKAGGRSPSYGDRPIPLARRAKATELIRRLVAERRLTIAQPDEATVTEWRRVIDYAKRHGLVPEGKRIERIRMWNRDLLISLVEGPHPNSRRQAPEDAPPIQVPSQLRSPHPAIAALKDDECRLVMPTPLRRRSLLLLQGLAAETVRRGHEVKEHRVPDRYRSRAYTYAGRHYPSGYSRREGELNVIVGGFTYTVTIQQESPQSTDPERSKSLVIELGYSRSSPQSRWADRKRWVLEDILGAILREIETRAVEDAQRQVDEERAKAEREVRWRAAMEKAKEQAAQDQFAEVLRSQAHQWQEATQLSAYANALERRIEAAPEGDDAEVASTRQWLAWMQQYIRHLDPLTQLPAMPTAREPKPEELKPYLNSWSPHGPEAHRGWGA</sequence>
<accession>A0ABN0XS90</accession>
<feature type="compositionally biased region" description="Basic and acidic residues" evidence="1">
    <location>
        <begin position="70"/>
        <end position="90"/>
    </location>
</feature>
<feature type="region of interest" description="Disordered" evidence="1">
    <location>
        <begin position="443"/>
        <end position="471"/>
    </location>
</feature>
<evidence type="ECO:0000313" key="2">
    <source>
        <dbReference type="EMBL" id="GAA0371495.1"/>
    </source>
</evidence>
<dbReference type="EMBL" id="BAAABW010000028">
    <property type="protein sequence ID" value="GAA0371495.1"/>
    <property type="molecule type" value="Genomic_DNA"/>
</dbReference>
<name>A0ABN0XS90_9ACTN</name>
<comment type="caution">
    <text evidence="2">The sequence shown here is derived from an EMBL/GenBank/DDBJ whole genome shotgun (WGS) entry which is preliminary data.</text>
</comment>
<protein>
    <recommendedName>
        <fullName evidence="4">PE-PGRS family protein</fullName>
    </recommendedName>
</protein>
<feature type="region of interest" description="Disordered" evidence="1">
    <location>
        <begin position="67"/>
        <end position="101"/>
    </location>
</feature>
<organism evidence="2 3">
    <name type="scientific">Streptomyces blastmyceticus</name>
    <dbReference type="NCBI Taxonomy" id="68180"/>
    <lineage>
        <taxon>Bacteria</taxon>
        <taxon>Bacillati</taxon>
        <taxon>Actinomycetota</taxon>
        <taxon>Actinomycetes</taxon>
        <taxon>Kitasatosporales</taxon>
        <taxon>Streptomycetaceae</taxon>
        <taxon>Streptomyces</taxon>
    </lineage>
</organism>
<evidence type="ECO:0008006" key="4">
    <source>
        <dbReference type="Google" id="ProtNLM"/>
    </source>
</evidence>
<proteinExistence type="predicted"/>
<evidence type="ECO:0000256" key="1">
    <source>
        <dbReference type="SAM" id="MobiDB-lite"/>
    </source>
</evidence>
<evidence type="ECO:0000313" key="3">
    <source>
        <dbReference type="Proteomes" id="UP001500063"/>
    </source>
</evidence>